<proteinExistence type="predicted"/>
<dbReference type="OrthoDB" id="2111604at2"/>
<evidence type="ECO:0008006" key="3">
    <source>
        <dbReference type="Google" id="ProtNLM"/>
    </source>
</evidence>
<evidence type="ECO:0000313" key="1">
    <source>
        <dbReference type="EMBL" id="SFL95400.1"/>
    </source>
</evidence>
<gene>
    <name evidence="1" type="ORF">SAMN02983006_02429</name>
</gene>
<dbReference type="Gene3D" id="2.170.120.30">
    <property type="match status" value="1"/>
</dbReference>
<organism evidence="1 2">
    <name type="scientific">Halanaerobium salsuginis</name>
    <dbReference type="NCBI Taxonomy" id="29563"/>
    <lineage>
        <taxon>Bacteria</taxon>
        <taxon>Bacillati</taxon>
        <taxon>Bacillota</taxon>
        <taxon>Clostridia</taxon>
        <taxon>Halanaerobiales</taxon>
        <taxon>Halanaerobiaceae</taxon>
        <taxon>Halanaerobium</taxon>
    </lineage>
</organism>
<name>A0A1I4LWP9_9FIRM</name>
<dbReference type="AlphaFoldDB" id="A0A1I4LWP9"/>
<evidence type="ECO:0000313" key="2">
    <source>
        <dbReference type="Proteomes" id="UP000199006"/>
    </source>
</evidence>
<reference evidence="1 2" key="1">
    <citation type="submission" date="2016-10" db="EMBL/GenBank/DDBJ databases">
        <authorList>
            <person name="de Groot N.N."/>
        </authorList>
    </citation>
    <scope>NUCLEOTIDE SEQUENCE [LARGE SCALE GENOMIC DNA]</scope>
    <source>
        <strain evidence="1 2">ATCC 51327</strain>
    </source>
</reference>
<dbReference type="Proteomes" id="UP000199006">
    <property type="component" value="Unassembled WGS sequence"/>
</dbReference>
<accession>A0A1I4LWP9</accession>
<protein>
    <recommendedName>
        <fullName evidence="3">YbbR-like protein</fullName>
    </recommendedName>
</protein>
<sequence length="128" mass="14593">MFSLTENQKKLLLAFFIAVLLWGYASDQTDNLSNYGKEKIVSYLADVKIRNLPEQYQVESLSVNKAVVRIDYVSYFSKITKDQIEVYVDLKNIDPGDNMKILEVELPSGARLLGVDPGYILVKIKQKD</sequence>
<dbReference type="STRING" id="29563.SAMN02983006_02429"/>
<dbReference type="RefSeq" id="WP_089862449.1">
    <property type="nucleotide sequence ID" value="NZ_FOTI01000045.1"/>
</dbReference>
<keyword evidence="2" id="KW-1185">Reference proteome</keyword>
<dbReference type="EMBL" id="FOTI01000045">
    <property type="protein sequence ID" value="SFL95400.1"/>
    <property type="molecule type" value="Genomic_DNA"/>
</dbReference>